<dbReference type="GO" id="GO:0006508">
    <property type="term" value="P:proteolysis"/>
    <property type="evidence" value="ECO:0007669"/>
    <property type="project" value="InterPro"/>
</dbReference>
<gene>
    <name evidence="2" type="ORF">J3U87_09885</name>
</gene>
<dbReference type="CDD" id="cd03143">
    <property type="entry name" value="A4_beta-galactosidase_middle_domain"/>
    <property type="match status" value="1"/>
</dbReference>
<proteinExistence type="predicted"/>
<name>A0A8A4TUG2_SULCO</name>
<evidence type="ECO:0000259" key="1">
    <source>
        <dbReference type="Pfam" id="PF00246"/>
    </source>
</evidence>
<dbReference type="SUPFAM" id="SSF52317">
    <property type="entry name" value="Class I glutamine amidotransferase-like"/>
    <property type="match status" value="1"/>
</dbReference>
<dbReference type="Proteomes" id="UP000663929">
    <property type="component" value="Chromosome"/>
</dbReference>
<feature type="domain" description="Peptidase M14" evidence="1">
    <location>
        <begin position="50"/>
        <end position="221"/>
    </location>
</feature>
<dbReference type="InterPro" id="IPR029062">
    <property type="entry name" value="Class_I_gatase-like"/>
</dbReference>
<keyword evidence="3" id="KW-1185">Reference proteome</keyword>
<evidence type="ECO:0000313" key="3">
    <source>
        <dbReference type="Proteomes" id="UP000663929"/>
    </source>
</evidence>
<accession>A0A8A4TUG2</accession>
<reference evidence="2" key="1">
    <citation type="submission" date="2021-03" db="EMBL/GenBank/DDBJ databases">
        <title>Acanthopleuribacteraceae sp. M133.</title>
        <authorList>
            <person name="Wang G."/>
        </authorList>
    </citation>
    <scope>NUCLEOTIDE SEQUENCE</scope>
    <source>
        <strain evidence="2">M133</strain>
    </source>
</reference>
<dbReference type="GO" id="GO:0004181">
    <property type="term" value="F:metallocarboxypeptidase activity"/>
    <property type="evidence" value="ECO:0007669"/>
    <property type="project" value="InterPro"/>
</dbReference>
<dbReference type="EMBL" id="CP071793">
    <property type="protein sequence ID" value="QTD52774.1"/>
    <property type="molecule type" value="Genomic_DNA"/>
</dbReference>
<dbReference type="InterPro" id="IPR000834">
    <property type="entry name" value="Peptidase_M14"/>
</dbReference>
<protein>
    <recommendedName>
        <fullName evidence="1">Peptidase M14 domain-containing protein</fullName>
    </recommendedName>
</protein>
<dbReference type="RefSeq" id="WP_237382876.1">
    <property type="nucleotide sequence ID" value="NZ_CP071793.1"/>
</dbReference>
<dbReference type="KEGG" id="scor:J3U87_09885"/>
<evidence type="ECO:0000313" key="2">
    <source>
        <dbReference type="EMBL" id="QTD52774.1"/>
    </source>
</evidence>
<organism evidence="2 3">
    <name type="scientific">Sulfidibacter corallicola</name>
    <dbReference type="NCBI Taxonomy" id="2818388"/>
    <lineage>
        <taxon>Bacteria</taxon>
        <taxon>Pseudomonadati</taxon>
        <taxon>Acidobacteriota</taxon>
        <taxon>Holophagae</taxon>
        <taxon>Acanthopleuribacterales</taxon>
        <taxon>Acanthopleuribacteraceae</taxon>
        <taxon>Sulfidibacter</taxon>
    </lineage>
</organism>
<dbReference type="SUPFAM" id="SSF53187">
    <property type="entry name" value="Zn-dependent exopeptidases"/>
    <property type="match status" value="1"/>
</dbReference>
<sequence>MHMTNVTDDRTDFSRAVLGELRHKDSIPDLNEVLGFDFGAGMTMSHEVLRYAAALAEASPRVSLQVRGKSWEGRDMALLMVTSADNQKRLDSLQQSYRAIADPRITDRATFDALAADLPVLVWFFESVHGDEPSGTDAGLFTAYHLAASEDPAVKAMLDQVVVAFELMQNPDGRDRFIQYSRQNRVPGGDAHPRAAERDQPWPAGRLNHYLFDLNRDWFALTQVETRVKIEAYLDWFPHITIDRHEMSGESSFFAAQPAAPINPVLPKSMSDAYADLGQAIAKEFDSRRIDYFHGEVFDGFYPGYGETWPSLQGSIGVLFEQASSRGLRYRRRDGSILTYADAVAHQAVAGLAVVRHAAARRLRYLSFFYEMRQHSGNGSEEYEEKQIFLLPGEDPGRLVALGRLLADQGVEVERVSQRIRNLNVKERLRGPSRKEDIPEGALLVRLDQPAGRLARSLLVDELPLDAEFLEQQRRRYERRERAEIFDITAWSLPFCYGVPVRYATGNGWRGTGQTEFSITPVRHNLDAHLAYLIPNGSQTGAVAATLLNQGVRLSFTTKIIRQDERTFAPGTLVVRVNGNPADVKTRVLGACDRHQADLVGIDQSWFDEGPGLGSRAVKWLKAPRIGLLWDQPVQQLSAGWLRYYLERELGYAATILRVGSLGDVDLTEFDVLLMPSAGAHAWKRRLGPTETRRLVRWTRNGGVLVAVGASAEWLMHESVGLLASAVEMKGGVVDSGDAVAHPKVLEDEPAEMVLPRREQPEKVYGALMMAEFDTHHWLAFGVRERQPVMVSSSRVLRPLRLDQGRNVGRFVAGEQLGVSGYVPEDTLRQFAHKPFALVQSAGRGQVIAFTENPFYRGFTKGLAPLLFNACFLGPAHTEK</sequence>
<dbReference type="Pfam" id="PF00246">
    <property type="entry name" value="Peptidase_M14"/>
    <property type="match status" value="1"/>
</dbReference>
<dbReference type="GO" id="GO:0008270">
    <property type="term" value="F:zinc ion binding"/>
    <property type="evidence" value="ECO:0007669"/>
    <property type="project" value="InterPro"/>
</dbReference>
<dbReference type="AlphaFoldDB" id="A0A8A4TUG2"/>
<dbReference type="Gene3D" id="3.40.630.10">
    <property type="entry name" value="Zn peptidases"/>
    <property type="match status" value="1"/>
</dbReference>